<keyword evidence="3" id="KW-1185">Reference proteome</keyword>
<evidence type="ECO:0000313" key="2">
    <source>
        <dbReference type="EMBL" id="KAF7684518.1"/>
    </source>
</evidence>
<comment type="caution">
    <text evidence="2">The sequence shown here is derived from an EMBL/GenBank/DDBJ whole genome shotgun (WGS) entry which is preliminary data.</text>
</comment>
<name>A0ABQ7I274_9MICR</name>
<dbReference type="InterPro" id="IPR027417">
    <property type="entry name" value="P-loop_NTPase"/>
</dbReference>
<gene>
    <name evidence="2" type="primary">udk</name>
    <name evidence="2" type="ORF">TCON_0294</name>
</gene>
<evidence type="ECO:0000259" key="1">
    <source>
        <dbReference type="Pfam" id="PF00485"/>
    </source>
</evidence>
<dbReference type="Pfam" id="PF00485">
    <property type="entry name" value="PRK"/>
    <property type="match status" value="1"/>
</dbReference>
<dbReference type="Gene3D" id="3.40.50.300">
    <property type="entry name" value="P-loop containing nucleotide triphosphate hydrolases"/>
    <property type="match status" value="1"/>
</dbReference>
<feature type="domain" description="Phosphoribulokinase/uridine kinase" evidence="1">
    <location>
        <begin position="41"/>
        <end position="153"/>
    </location>
</feature>
<reference evidence="2 3" key="1">
    <citation type="submission" date="2019-01" db="EMBL/GenBank/DDBJ databases">
        <title>Genomes sequencing and comparative genomics of infectious freshwater microsporidia, Cucumispora dikerogammari and Thelohania contejeani.</title>
        <authorList>
            <person name="Cormier A."/>
            <person name="Giraud I."/>
            <person name="Wattier R."/>
            <person name="Teixeira M."/>
            <person name="Grandjean F."/>
            <person name="Rigaud T."/>
            <person name="Cordaux R."/>
        </authorList>
    </citation>
    <scope>NUCLEOTIDE SEQUENCE [LARGE SCALE GENOMIC DNA]</scope>
    <source>
        <strain evidence="2">T1</strain>
        <tissue evidence="2">Spores</tissue>
    </source>
</reference>
<keyword evidence="2" id="KW-0418">Kinase</keyword>
<keyword evidence="2" id="KW-0808">Transferase</keyword>
<dbReference type="EMBL" id="SBIQ01000010">
    <property type="protein sequence ID" value="KAF7684518.1"/>
    <property type="molecule type" value="Genomic_DNA"/>
</dbReference>
<sequence length="313" mass="36182">MKSTKNKKVAELVEEVIFSKEIYSVLTCIYGGIYIPGQKYVVCIQGSSSSGKSTLARSLFNLLTSNGLKCFLLETDKYYKTFPENITDTKSYDFDNPAALDWEKIENVLLALHEDQPVIPCYEYSFITKKSKGPFYIPNNCPDIIIIEGIYSFNTINHKVFDIKKFNPMKSHEMNTPLFKDPSFLFSKFKVLKVRLSVCKSKSFKVRMARDLLLRGKSVEQVIHQFENQVWPATFKWVNSSEFRENIKLIHGTFNKQQTRILIATICRYFTGKFPVQNDFYLDGDFYLKAAVMCSKECCFESDADLILKDDQQ</sequence>
<evidence type="ECO:0000313" key="3">
    <source>
        <dbReference type="Proteomes" id="UP001516464"/>
    </source>
</evidence>
<dbReference type="InterPro" id="IPR006083">
    <property type="entry name" value="PRK/URK"/>
</dbReference>
<dbReference type="GO" id="GO:0016301">
    <property type="term" value="F:kinase activity"/>
    <property type="evidence" value="ECO:0007669"/>
    <property type="project" value="UniProtKB-KW"/>
</dbReference>
<protein>
    <submittedName>
        <fullName evidence="2">Uridine kinase</fullName>
    </submittedName>
</protein>
<accession>A0ABQ7I274</accession>
<dbReference type="PANTHER" id="PTHR10285">
    <property type="entry name" value="URIDINE KINASE"/>
    <property type="match status" value="1"/>
</dbReference>
<dbReference type="Proteomes" id="UP001516464">
    <property type="component" value="Unassembled WGS sequence"/>
</dbReference>
<proteinExistence type="predicted"/>
<organism evidence="2 3">
    <name type="scientific">Astathelohania contejeani</name>
    <dbReference type="NCBI Taxonomy" id="164912"/>
    <lineage>
        <taxon>Eukaryota</taxon>
        <taxon>Fungi</taxon>
        <taxon>Fungi incertae sedis</taxon>
        <taxon>Microsporidia</taxon>
        <taxon>Astathelohaniidae</taxon>
        <taxon>Astathelohania</taxon>
    </lineage>
</organism>
<dbReference type="SUPFAM" id="SSF52540">
    <property type="entry name" value="P-loop containing nucleoside triphosphate hydrolases"/>
    <property type="match status" value="1"/>
</dbReference>